<evidence type="ECO:0000256" key="5">
    <source>
        <dbReference type="ARBA" id="ARBA00022989"/>
    </source>
</evidence>
<feature type="transmembrane region" description="Helical" evidence="8">
    <location>
        <begin position="211"/>
        <end position="231"/>
    </location>
</feature>
<sequence length="595" mass="65989">MHCSREVGLLLNLLASILFAACQGNSAESDRHFARFVRAVDPQNNLKLSWNGAALPHPCEWTNRTKNSLVRCDSDGVVTEVRLENLNLSGKFDADSLCKLPGLQVLSLARNSIHGYIPDSVSSCRNLRYLNLSSNLLRGRAALVLKNLNHVRIVDISRNNFTGSLPKISLAFGDRGTGFSIKLSSTSTSSEDSGSPESEPQKGSAGTLEKILPVALGIAVIICVYFLAYFVRKRVLKMSEEKKLIKMLSMSPAKTSPPSMQLCPTQVNPEEETNKSELVFFVEDKERFNLGELLESAAHLQSQTICSSLYKVILNDCAIYAVKRLKKLQVSFDEFGAVMRRVGKLKHPNILPLIAFSSNHEEKLLIYKYQTNGSLSNILDGSIDGKREFPWKLRLSIASGIAKGLNYIYNHQNPVPHGNLKPSNILLDDNDEPLISEYGYAKYRDPKISTMFSSNGYSAPEKEASEKGDVYSFGIILLELLTGKTVEKSGIDLPKWVRSMVREEWTGEVFDRRITNPARDQYGFHLLDIALKCVSGKPEDRPAMAVVVEKIEEVASANDDVSISSLASADQFSPKDCCLLHSMIPETWDTPGSNY</sequence>
<keyword evidence="3 8" id="KW-0812">Transmembrane</keyword>
<dbReference type="AlphaFoldDB" id="A0AAV2CDP3"/>
<name>A0AAV2CDP3_9ROSI</name>
<dbReference type="InterPro" id="IPR046959">
    <property type="entry name" value="PRK1-6/SRF4-like"/>
</dbReference>
<evidence type="ECO:0000313" key="12">
    <source>
        <dbReference type="Proteomes" id="UP001497516"/>
    </source>
</evidence>
<dbReference type="PANTHER" id="PTHR48007:SF77">
    <property type="entry name" value="PROTEIN KINASE DOMAIN-CONTAINING PROTEIN"/>
    <property type="match status" value="1"/>
</dbReference>
<dbReference type="InterPro" id="IPR001611">
    <property type="entry name" value="Leu-rich_rpt"/>
</dbReference>
<dbReference type="Pfam" id="PF13855">
    <property type="entry name" value="LRR_8"/>
    <property type="match status" value="1"/>
</dbReference>
<keyword evidence="2" id="KW-0433">Leucine-rich repeat</keyword>
<dbReference type="GO" id="GO:0016020">
    <property type="term" value="C:membrane"/>
    <property type="evidence" value="ECO:0007669"/>
    <property type="project" value="UniProtKB-SubCell"/>
</dbReference>
<keyword evidence="5 8" id="KW-1133">Transmembrane helix</keyword>
<feature type="chain" id="PRO_5043954252" description="Protein kinase domain-containing protein" evidence="9">
    <location>
        <begin position="28"/>
        <end position="595"/>
    </location>
</feature>
<dbReference type="GO" id="GO:0004672">
    <property type="term" value="F:protein kinase activity"/>
    <property type="evidence" value="ECO:0007669"/>
    <property type="project" value="InterPro"/>
</dbReference>
<dbReference type="InterPro" id="IPR032675">
    <property type="entry name" value="LRR_dom_sf"/>
</dbReference>
<evidence type="ECO:0000256" key="7">
    <source>
        <dbReference type="SAM" id="MobiDB-lite"/>
    </source>
</evidence>
<reference evidence="11 12" key="1">
    <citation type="submission" date="2024-04" db="EMBL/GenBank/DDBJ databases">
        <authorList>
            <person name="Fracassetti M."/>
        </authorList>
    </citation>
    <scope>NUCLEOTIDE SEQUENCE [LARGE SCALE GENOMIC DNA]</scope>
</reference>
<dbReference type="InterPro" id="IPR000719">
    <property type="entry name" value="Prot_kinase_dom"/>
</dbReference>
<dbReference type="PANTHER" id="PTHR48007">
    <property type="entry name" value="LEUCINE-RICH REPEAT RECEPTOR-LIKE PROTEIN KINASE PXC1"/>
    <property type="match status" value="1"/>
</dbReference>
<feature type="domain" description="Protein kinase" evidence="10">
    <location>
        <begin position="282"/>
        <end position="555"/>
    </location>
</feature>
<organism evidence="11 12">
    <name type="scientific">Linum trigynum</name>
    <dbReference type="NCBI Taxonomy" id="586398"/>
    <lineage>
        <taxon>Eukaryota</taxon>
        <taxon>Viridiplantae</taxon>
        <taxon>Streptophyta</taxon>
        <taxon>Embryophyta</taxon>
        <taxon>Tracheophyta</taxon>
        <taxon>Spermatophyta</taxon>
        <taxon>Magnoliopsida</taxon>
        <taxon>eudicotyledons</taxon>
        <taxon>Gunneridae</taxon>
        <taxon>Pentapetalae</taxon>
        <taxon>rosids</taxon>
        <taxon>fabids</taxon>
        <taxon>Malpighiales</taxon>
        <taxon>Linaceae</taxon>
        <taxon>Linum</taxon>
    </lineage>
</organism>
<feature type="compositionally biased region" description="Low complexity" evidence="7">
    <location>
        <begin position="184"/>
        <end position="198"/>
    </location>
</feature>
<dbReference type="Gene3D" id="1.10.510.10">
    <property type="entry name" value="Transferase(Phosphotransferase) domain 1"/>
    <property type="match status" value="1"/>
</dbReference>
<dbReference type="PROSITE" id="PS50011">
    <property type="entry name" value="PROTEIN_KINASE_DOM"/>
    <property type="match status" value="1"/>
</dbReference>
<evidence type="ECO:0000256" key="2">
    <source>
        <dbReference type="ARBA" id="ARBA00022614"/>
    </source>
</evidence>
<comment type="subcellular location">
    <subcellularLocation>
        <location evidence="1">Membrane</location>
    </subcellularLocation>
</comment>
<evidence type="ECO:0000256" key="1">
    <source>
        <dbReference type="ARBA" id="ARBA00004370"/>
    </source>
</evidence>
<protein>
    <recommendedName>
        <fullName evidence="10">Protein kinase domain-containing protein</fullName>
    </recommendedName>
</protein>
<dbReference type="Pfam" id="PF00069">
    <property type="entry name" value="Pkinase"/>
    <property type="match status" value="1"/>
</dbReference>
<keyword evidence="6 8" id="KW-0472">Membrane</keyword>
<evidence type="ECO:0000256" key="3">
    <source>
        <dbReference type="ARBA" id="ARBA00022692"/>
    </source>
</evidence>
<evidence type="ECO:0000256" key="6">
    <source>
        <dbReference type="ARBA" id="ARBA00023136"/>
    </source>
</evidence>
<accession>A0AAV2CDP3</accession>
<evidence type="ECO:0000256" key="4">
    <source>
        <dbReference type="ARBA" id="ARBA00022737"/>
    </source>
</evidence>
<dbReference type="EMBL" id="OZ034813">
    <property type="protein sequence ID" value="CAL1354006.1"/>
    <property type="molecule type" value="Genomic_DNA"/>
</dbReference>
<dbReference type="Gene3D" id="3.80.10.10">
    <property type="entry name" value="Ribonuclease Inhibitor"/>
    <property type="match status" value="1"/>
</dbReference>
<keyword evidence="4" id="KW-0677">Repeat</keyword>
<keyword evidence="9" id="KW-0732">Signal</keyword>
<dbReference type="PROSITE" id="PS51257">
    <property type="entry name" value="PROKAR_LIPOPROTEIN"/>
    <property type="match status" value="1"/>
</dbReference>
<evidence type="ECO:0000256" key="8">
    <source>
        <dbReference type="SAM" id="Phobius"/>
    </source>
</evidence>
<evidence type="ECO:0000256" key="9">
    <source>
        <dbReference type="SAM" id="SignalP"/>
    </source>
</evidence>
<feature type="region of interest" description="Disordered" evidence="7">
    <location>
        <begin position="183"/>
        <end position="204"/>
    </location>
</feature>
<dbReference type="GO" id="GO:0005524">
    <property type="term" value="F:ATP binding"/>
    <property type="evidence" value="ECO:0007669"/>
    <property type="project" value="InterPro"/>
</dbReference>
<dbReference type="Gene3D" id="3.30.200.20">
    <property type="entry name" value="Phosphorylase Kinase, domain 1"/>
    <property type="match status" value="1"/>
</dbReference>
<keyword evidence="12" id="KW-1185">Reference proteome</keyword>
<evidence type="ECO:0000259" key="10">
    <source>
        <dbReference type="PROSITE" id="PS50011"/>
    </source>
</evidence>
<feature type="signal peptide" evidence="9">
    <location>
        <begin position="1"/>
        <end position="27"/>
    </location>
</feature>
<dbReference type="SUPFAM" id="SSF56112">
    <property type="entry name" value="Protein kinase-like (PK-like)"/>
    <property type="match status" value="1"/>
</dbReference>
<evidence type="ECO:0000313" key="11">
    <source>
        <dbReference type="EMBL" id="CAL1354006.1"/>
    </source>
</evidence>
<gene>
    <name evidence="11" type="ORF">LTRI10_LOCUS1864</name>
</gene>
<dbReference type="SUPFAM" id="SSF52058">
    <property type="entry name" value="L domain-like"/>
    <property type="match status" value="1"/>
</dbReference>
<dbReference type="Proteomes" id="UP001497516">
    <property type="component" value="Chromosome 1"/>
</dbReference>
<dbReference type="InterPro" id="IPR011009">
    <property type="entry name" value="Kinase-like_dom_sf"/>
</dbReference>
<proteinExistence type="predicted"/>